<sequence>MGVYDFFIDHVSAEAYYEKHTSRLKGRGVDEIGTQIIAVNPALTAMNHGPL</sequence>
<dbReference type="EMBL" id="JAMJPJ010000018">
    <property type="protein sequence ID" value="MCL7930579.1"/>
    <property type="molecule type" value="Genomic_DNA"/>
</dbReference>
<dbReference type="Gene3D" id="3.30.70.100">
    <property type="match status" value="1"/>
</dbReference>
<gene>
    <name evidence="1" type="ORF">M8006_11445</name>
</gene>
<protein>
    <submittedName>
        <fullName evidence="1">YdhR family protein</fullName>
    </submittedName>
</protein>
<keyword evidence="2" id="KW-1185">Reference proteome</keyword>
<reference evidence="1" key="1">
    <citation type="submission" date="2022-05" db="EMBL/GenBank/DDBJ databases">
        <title>Halomonas geminus sp. nov. and Halomonas llamarensis sp. nov. isolated from high-altitude salars of the Atacama Desert.</title>
        <authorList>
            <person name="Hintersatz C."/>
            <person name="Rojas L.A."/>
            <person name="Wei T.-S."/>
            <person name="Kutschke S."/>
            <person name="Lehmann F."/>
            <person name="Jain R."/>
            <person name="Pollmann K."/>
        </authorList>
    </citation>
    <scope>NUCLEOTIDE SEQUENCE</scope>
    <source>
        <strain evidence="1">ATCHA</strain>
    </source>
</reference>
<accession>A0ABT0SRY0</accession>
<evidence type="ECO:0000313" key="2">
    <source>
        <dbReference type="Proteomes" id="UP001165308"/>
    </source>
</evidence>
<organism evidence="1 2">
    <name type="scientific">Halomonas llamarensis</name>
    <dbReference type="NCBI Taxonomy" id="2945104"/>
    <lineage>
        <taxon>Bacteria</taxon>
        <taxon>Pseudomonadati</taxon>
        <taxon>Pseudomonadota</taxon>
        <taxon>Gammaproteobacteria</taxon>
        <taxon>Oceanospirillales</taxon>
        <taxon>Halomonadaceae</taxon>
        <taxon>Halomonas</taxon>
    </lineage>
</organism>
<dbReference type="Pfam" id="PF08803">
    <property type="entry name" value="ydhR"/>
    <property type="match status" value="1"/>
</dbReference>
<dbReference type="InterPro" id="IPR014910">
    <property type="entry name" value="YdhR"/>
</dbReference>
<dbReference type="Proteomes" id="UP001165308">
    <property type="component" value="Unassembled WGS sequence"/>
</dbReference>
<comment type="caution">
    <text evidence="1">The sequence shown here is derived from an EMBL/GenBank/DDBJ whole genome shotgun (WGS) entry which is preliminary data.</text>
</comment>
<proteinExistence type="predicted"/>
<name>A0ABT0SRY0_9GAMM</name>
<evidence type="ECO:0000313" key="1">
    <source>
        <dbReference type="EMBL" id="MCL7930579.1"/>
    </source>
</evidence>
<dbReference type="RefSeq" id="WP_250082282.1">
    <property type="nucleotide sequence ID" value="NZ_JAMJPJ010000018.1"/>
</dbReference>